<keyword evidence="2" id="KW-0472">Membrane</keyword>
<evidence type="ECO:0000256" key="2">
    <source>
        <dbReference type="SAM" id="Phobius"/>
    </source>
</evidence>
<dbReference type="Proteomes" id="UP000095447">
    <property type="component" value="Unassembled WGS sequence"/>
</dbReference>
<feature type="transmembrane region" description="Helical" evidence="2">
    <location>
        <begin position="6"/>
        <end position="27"/>
    </location>
</feature>
<keyword evidence="1" id="KW-0235">DNA replication</keyword>
<dbReference type="EMBL" id="CYZA01000006">
    <property type="protein sequence ID" value="CUN82667.1"/>
    <property type="molecule type" value="Genomic_DNA"/>
</dbReference>
<gene>
    <name evidence="3" type="ORF">ERS852395_01432</name>
</gene>
<evidence type="ECO:0000313" key="3">
    <source>
        <dbReference type="EMBL" id="CUN82667.1"/>
    </source>
</evidence>
<dbReference type="GO" id="GO:0006260">
    <property type="term" value="P:DNA replication"/>
    <property type="evidence" value="ECO:0007669"/>
    <property type="project" value="UniProtKB-KW"/>
</dbReference>
<evidence type="ECO:0000256" key="1">
    <source>
        <dbReference type="ARBA" id="ARBA00022705"/>
    </source>
</evidence>
<keyword evidence="2" id="KW-1133">Transmembrane helix</keyword>
<organism evidence="3 4">
    <name type="scientific">Blautia obeum</name>
    <dbReference type="NCBI Taxonomy" id="40520"/>
    <lineage>
        <taxon>Bacteria</taxon>
        <taxon>Bacillati</taxon>
        <taxon>Bacillota</taxon>
        <taxon>Clostridia</taxon>
        <taxon>Lachnospirales</taxon>
        <taxon>Lachnospiraceae</taxon>
        <taxon>Blautia</taxon>
    </lineage>
</organism>
<accession>A0A174A2Y1</accession>
<keyword evidence="2" id="KW-0812">Transmembrane</keyword>
<proteinExistence type="predicted"/>
<evidence type="ECO:0000313" key="4">
    <source>
        <dbReference type="Proteomes" id="UP000095447"/>
    </source>
</evidence>
<evidence type="ECO:0008006" key="5">
    <source>
        <dbReference type="Google" id="ProtNLM"/>
    </source>
</evidence>
<dbReference type="RefSeq" id="WP_055053179.1">
    <property type="nucleotide sequence ID" value="NZ_CYZA01000006.1"/>
</dbReference>
<protein>
    <recommendedName>
        <fullName evidence="5">J domain-containing protein</fullName>
    </recommendedName>
</protein>
<name>A0A174A2Y1_9FIRM</name>
<sequence length="106" mass="12464">MLTIGLSAVLIVTLIILFACISENINLKMEVEELKRQNEIQRFKYSSIYREYVRLLMESGTLKSTTPDIKEAVHYAMVKAHPDNGGKQEDFVKFRKLYERMNNEYR</sequence>
<dbReference type="Gene3D" id="1.10.287.110">
    <property type="entry name" value="DnaJ domain"/>
    <property type="match status" value="1"/>
</dbReference>
<dbReference type="SUPFAM" id="SSF46565">
    <property type="entry name" value="Chaperone J-domain"/>
    <property type="match status" value="1"/>
</dbReference>
<dbReference type="AlphaFoldDB" id="A0A174A2Y1"/>
<reference evidence="3 4" key="1">
    <citation type="submission" date="2015-09" db="EMBL/GenBank/DDBJ databases">
        <authorList>
            <consortium name="Pathogen Informatics"/>
        </authorList>
    </citation>
    <scope>NUCLEOTIDE SEQUENCE [LARGE SCALE GENOMIC DNA]</scope>
    <source>
        <strain evidence="3 4">2789STDY5608838</strain>
    </source>
</reference>
<dbReference type="InterPro" id="IPR036869">
    <property type="entry name" value="J_dom_sf"/>
</dbReference>